<name>A0AAV3ID48_HELPX</name>
<comment type="caution">
    <text evidence="2">The sequence shown here is derived from an EMBL/GenBank/DDBJ whole genome shotgun (WGS) entry which is preliminary data.</text>
</comment>
<evidence type="ECO:0000313" key="3">
    <source>
        <dbReference type="Proteomes" id="UP000012012"/>
    </source>
</evidence>
<dbReference type="GO" id="GO:0015562">
    <property type="term" value="F:efflux transmembrane transporter activity"/>
    <property type="evidence" value="ECO:0007669"/>
    <property type="project" value="TreeGrafter"/>
</dbReference>
<protein>
    <recommendedName>
        <fullName evidence="1">CzcB-like barrel-sandwich hybrid domain-containing protein</fullName>
    </recommendedName>
</protein>
<dbReference type="Gene3D" id="1.10.287.470">
    <property type="entry name" value="Helix hairpin bin"/>
    <property type="match status" value="1"/>
</dbReference>
<dbReference type="InterPro" id="IPR058647">
    <property type="entry name" value="BSH_CzcB-like"/>
</dbReference>
<proteinExistence type="predicted"/>
<gene>
    <name evidence="2" type="ORF">HMPREF1401_01617</name>
</gene>
<dbReference type="EMBL" id="APDF01000072">
    <property type="protein sequence ID" value="EMG93717.1"/>
    <property type="molecule type" value="Genomic_DNA"/>
</dbReference>
<feature type="domain" description="CzcB-like barrel-sandwich hybrid" evidence="1">
    <location>
        <begin position="48"/>
        <end position="161"/>
    </location>
</feature>
<dbReference type="Gene3D" id="2.40.30.170">
    <property type="match status" value="1"/>
</dbReference>
<accession>A0AAV3ID48</accession>
<dbReference type="SUPFAM" id="SSF111369">
    <property type="entry name" value="HlyD-like secretion proteins"/>
    <property type="match status" value="1"/>
</dbReference>
<dbReference type="GO" id="GO:1990281">
    <property type="term" value="C:efflux pump complex"/>
    <property type="evidence" value="ECO:0007669"/>
    <property type="project" value="TreeGrafter"/>
</dbReference>
<dbReference type="Proteomes" id="UP000012012">
    <property type="component" value="Unassembled WGS sequence"/>
</dbReference>
<evidence type="ECO:0000259" key="1">
    <source>
        <dbReference type="Pfam" id="PF25973"/>
    </source>
</evidence>
<evidence type="ECO:0000313" key="2">
    <source>
        <dbReference type="EMBL" id="EMG93717.1"/>
    </source>
</evidence>
<organism evidence="2 3">
    <name type="scientific">Helicobacter pylori GAM120Ai</name>
    <dbReference type="NCBI Taxonomy" id="1159029"/>
    <lineage>
        <taxon>Bacteria</taxon>
        <taxon>Pseudomonadati</taxon>
        <taxon>Campylobacterota</taxon>
        <taxon>Epsilonproteobacteria</taxon>
        <taxon>Campylobacterales</taxon>
        <taxon>Helicobacteraceae</taxon>
        <taxon>Helicobacter</taxon>
    </lineage>
</organism>
<dbReference type="AlphaFoldDB" id="A0AAV3ID48"/>
<reference evidence="2 3" key="1">
    <citation type="submission" date="2012-11" db="EMBL/GenBank/DDBJ databases">
        <authorList>
            <person name="Weinstock G."/>
            <person name="Sodergren E."/>
            <person name="Lobos E.A."/>
            <person name="Fulton L."/>
            <person name="Fulton R."/>
            <person name="Courtney L."/>
            <person name="Fronick C."/>
            <person name="O'Laughlin M."/>
            <person name="Godfrey J."/>
            <person name="Wilson R.M."/>
            <person name="Miner T."/>
            <person name="Farmer C."/>
            <person name="Delehaunty K."/>
            <person name="Cordes M."/>
            <person name="Minx P."/>
            <person name="Tomlinson C."/>
            <person name="Chen J."/>
            <person name="Wollam A."/>
            <person name="Pepin K.H."/>
            <person name="Bhonagiri V."/>
            <person name="Zhang X."/>
            <person name="Suruliraj S."/>
            <person name="Antonio M."/>
            <person name="Secka O."/>
            <person name="Thomas J."/>
            <person name="Warren W."/>
            <person name="Mitreva M."/>
            <person name="Mardis E.R."/>
            <person name="Wilson R.K."/>
        </authorList>
    </citation>
    <scope>NUCLEOTIDE SEQUENCE [LARGE SCALE GENOMIC DNA]</scope>
    <source>
        <strain evidence="2 3">GAM120Ai</strain>
    </source>
</reference>
<sequence>MCIKGVEMIRKILIGLFLSFLSMKAGERVYAIFNVKAIQDSKLTLDSTGIVDSIKVTEGSVVKKGDVLLLLYNQDKQAQSDSTEQQLIFAKKQYQRYSKIGGAVDKNTLEGYEFTYRRLESDYAYSIAVLNKTILRAPFDGVVASKNIQVGEGVSANSTVLLRLVSHARKLVIEFDSKYINAVKVGDTYTYSIDGDSNKHEIKITKIYPTVDENTRKVSAEALLSKPMAVGLFGDGFIQTK</sequence>
<dbReference type="Gene3D" id="2.40.50.100">
    <property type="match status" value="1"/>
</dbReference>
<dbReference type="Pfam" id="PF25973">
    <property type="entry name" value="BSH_CzcB"/>
    <property type="match status" value="1"/>
</dbReference>
<dbReference type="PANTHER" id="PTHR30469">
    <property type="entry name" value="MULTIDRUG RESISTANCE PROTEIN MDTA"/>
    <property type="match status" value="1"/>
</dbReference>